<feature type="domain" description="NodB homology" evidence="2">
    <location>
        <begin position="65"/>
        <end position="243"/>
    </location>
</feature>
<name>A0ABV2LS62_9FLAO</name>
<keyword evidence="4" id="KW-1185">Reference proteome</keyword>
<organism evidence="3 4">
    <name type="scientific">Moheibacter stercoris</name>
    <dbReference type="NCBI Taxonomy" id="1628251"/>
    <lineage>
        <taxon>Bacteria</taxon>
        <taxon>Pseudomonadati</taxon>
        <taxon>Bacteroidota</taxon>
        <taxon>Flavobacteriia</taxon>
        <taxon>Flavobacteriales</taxon>
        <taxon>Weeksellaceae</taxon>
        <taxon>Moheibacter</taxon>
    </lineage>
</organism>
<dbReference type="InterPro" id="IPR011330">
    <property type="entry name" value="Glyco_hydro/deAcase_b/a-brl"/>
</dbReference>
<dbReference type="CDD" id="cd10917">
    <property type="entry name" value="CE4_NodB_like_6s_7s"/>
    <property type="match status" value="1"/>
</dbReference>
<dbReference type="EMBL" id="JBEPMO010000004">
    <property type="protein sequence ID" value="MET3731410.1"/>
    <property type="molecule type" value="Genomic_DNA"/>
</dbReference>
<evidence type="ECO:0000313" key="3">
    <source>
        <dbReference type="EMBL" id="MET3731410.1"/>
    </source>
</evidence>
<dbReference type="InterPro" id="IPR002509">
    <property type="entry name" value="NODB_dom"/>
</dbReference>
<dbReference type="Gene3D" id="3.20.20.370">
    <property type="entry name" value="Glycoside hydrolase/deacetylase"/>
    <property type="match status" value="1"/>
</dbReference>
<gene>
    <name evidence="3" type="ORF">ABID46_000979</name>
</gene>
<feature type="transmembrane region" description="Helical" evidence="1">
    <location>
        <begin position="29"/>
        <end position="48"/>
    </location>
</feature>
<proteinExistence type="predicted"/>
<dbReference type="PROSITE" id="PS51677">
    <property type="entry name" value="NODB"/>
    <property type="match status" value="1"/>
</dbReference>
<comment type="caution">
    <text evidence="3">The sequence shown here is derived from an EMBL/GenBank/DDBJ whole genome shotgun (WGS) entry which is preliminary data.</text>
</comment>
<reference evidence="3 4" key="1">
    <citation type="submission" date="2024-06" db="EMBL/GenBank/DDBJ databases">
        <title>Genomic Encyclopedia of Type Strains, Phase IV (KMG-IV): sequencing the most valuable type-strain genomes for metagenomic binning, comparative biology and taxonomic classification.</title>
        <authorList>
            <person name="Goeker M."/>
        </authorList>
    </citation>
    <scope>NUCLEOTIDE SEQUENCE [LARGE SCALE GENOMIC DNA]</scope>
    <source>
        <strain evidence="3 4">DSM 29388</strain>
    </source>
</reference>
<keyword evidence="1" id="KW-1133">Transmembrane helix</keyword>
<feature type="transmembrane region" description="Helical" evidence="1">
    <location>
        <begin position="5"/>
        <end position="23"/>
    </location>
</feature>
<keyword evidence="1" id="KW-0812">Transmembrane</keyword>
<keyword evidence="1" id="KW-0472">Membrane</keyword>
<evidence type="ECO:0000313" key="4">
    <source>
        <dbReference type="Proteomes" id="UP001549146"/>
    </source>
</evidence>
<protein>
    <submittedName>
        <fullName evidence="3">Peptidoglycan/xylan/chitin deacetylase (PgdA/CDA1 family)</fullName>
    </submittedName>
</protein>
<sequence>MRTLIFYILLFDAILFTGVFWYLEFPWYIILLLFLVFLIFTALASSQIRWNLFVSSIHSGNKVGNQIALTFDDGPHPVYTPLVLDILKQHQAKASFFLIGKNAEKYPYLVERIFEEGHTIGNHSYSHSNTIGFSSKNQWIQEIQSTNLVIQKIIGKTPKLFRPPFGITTPHLGLALKQTKMTSIGWNHRTFDTAQKNVDAIVRKLEQNVQAGSIILLHDSHERIQPLLEQLLTKLANKNLSFVSLNELLDEKSYLEV</sequence>
<dbReference type="Proteomes" id="UP001549146">
    <property type="component" value="Unassembled WGS sequence"/>
</dbReference>
<evidence type="ECO:0000256" key="1">
    <source>
        <dbReference type="SAM" id="Phobius"/>
    </source>
</evidence>
<accession>A0ABV2LS62</accession>
<dbReference type="PANTHER" id="PTHR10587">
    <property type="entry name" value="GLYCOSYL TRANSFERASE-RELATED"/>
    <property type="match status" value="1"/>
</dbReference>
<dbReference type="RefSeq" id="WP_354507649.1">
    <property type="nucleotide sequence ID" value="NZ_JBEPMO010000004.1"/>
</dbReference>
<dbReference type="Pfam" id="PF01522">
    <property type="entry name" value="Polysacc_deac_1"/>
    <property type="match status" value="1"/>
</dbReference>
<dbReference type="SUPFAM" id="SSF88713">
    <property type="entry name" value="Glycoside hydrolase/deacetylase"/>
    <property type="match status" value="1"/>
</dbReference>
<dbReference type="InterPro" id="IPR050248">
    <property type="entry name" value="Polysacc_deacetylase_ArnD"/>
</dbReference>
<evidence type="ECO:0000259" key="2">
    <source>
        <dbReference type="PROSITE" id="PS51677"/>
    </source>
</evidence>